<feature type="transmembrane region" description="Helical" evidence="6">
    <location>
        <begin position="30"/>
        <end position="51"/>
    </location>
</feature>
<evidence type="ECO:0000313" key="9">
    <source>
        <dbReference type="Proteomes" id="UP001355653"/>
    </source>
</evidence>
<accession>A0ABU6DHI4</accession>
<dbReference type="InterPro" id="IPR032816">
    <property type="entry name" value="VTT_dom"/>
</dbReference>
<protein>
    <recommendedName>
        <fullName evidence="6">TVP38/TMEM64 family membrane protein</fullName>
    </recommendedName>
</protein>
<keyword evidence="4 6" id="KW-1133">Transmembrane helix</keyword>
<feature type="transmembrane region" description="Helical" evidence="6">
    <location>
        <begin position="114"/>
        <end position="135"/>
    </location>
</feature>
<evidence type="ECO:0000256" key="5">
    <source>
        <dbReference type="ARBA" id="ARBA00023136"/>
    </source>
</evidence>
<evidence type="ECO:0000256" key="2">
    <source>
        <dbReference type="ARBA" id="ARBA00022475"/>
    </source>
</evidence>
<evidence type="ECO:0000259" key="7">
    <source>
        <dbReference type="Pfam" id="PF09335"/>
    </source>
</evidence>
<gene>
    <name evidence="8" type="ORF">P5G65_23305</name>
</gene>
<dbReference type="InterPro" id="IPR015414">
    <property type="entry name" value="TMEM64"/>
</dbReference>
<evidence type="ECO:0000256" key="4">
    <source>
        <dbReference type="ARBA" id="ARBA00022989"/>
    </source>
</evidence>
<keyword evidence="3 6" id="KW-0812">Transmembrane</keyword>
<feature type="transmembrane region" description="Helical" evidence="6">
    <location>
        <begin position="63"/>
        <end position="85"/>
    </location>
</feature>
<dbReference type="PANTHER" id="PTHR12677">
    <property type="entry name" value="GOLGI APPARATUS MEMBRANE PROTEIN TVP38-RELATED"/>
    <property type="match status" value="1"/>
</dbReference>
<dbReference type="EMBL" id="JAROBY010000041">
    <property type="protein sequence ID" value="MEB4796835.1"/>
    <property type="molecule type" value="Genomic_DNA"/>
</dbReference>
<dbReference type="RefSeq" id="WP_127455237.1">
    <property type="nucleotide sequence ID" value="NZ_JAROBY010000041.1"/>
</dbReference>
<keyword evidence="9" id="KW-1185">Reference proteome</keyword>
<evidence type="ECO:0000256" key="6">
    <source>
        <dbReference type="RuleBase" id="RU366058"/>
    </source>
</evidence>
<feature type="transmembrane region" description="Helical" evidence="6">
    <location>
        <begin position="147"/>
        <end position="169"/>
    </location>
</feature>
<reference evidence="8 9" key="1">
    <citation type="submission" date="2023-03" db="EMBL/GenBank/DDBJ databases">
        <title>Bacillus Genome Sequencing.</title>
        <authorList>
            <person name="Dunlap C."/>
        </authorList>
    </citation>
    <scope>NUCLEOTIDE SEQUENCE [LARGE SCALE GENOMIC DNA]</scope>
    <source>
        <strain evidence="8 9">NRS-1351</strain>
    </source>
</reference>
<dbReference type="Pfam" id="PF09335">
    <property type="entry name" value="VTT_dom"/>
    <property type="match status" value="1"/>
</dbReference>
<dbReference type="Proteomes" id="UP001355653">
    <property type="component" value="Unassembled WGS sequence"/>
</dbReference>
<comment type="subcellular location">
    <subcellularLocation>
        <location evidence="1 6">Cell membrane</location>
        <topology evidence="1 6">Multi-pass membrane protein</topology>
    </subcellularLocation>
</comment>
<keyword evidence="2 6" id="KW-1003">Cell membrane</keyword>
<keyword evidence="5 6" id="KW-0472">Membrane</keyword>
<organism evidence="8 9">
    <name type="scientific">Paenibacillus chondroitinus</name>
    <dbReference type="NCBI Taxonomy" id="59842"/>
    <lineage>
        <taxon>Bacteria</taxon>
        <taxon>Bacillati</taxon>
        <taxon>Bacillota</taxon>
        <taxon>Bacilli</taxon>
        <taxon>Bacillales</taxon>
        <taxon>Paenibacillaceae</taxon>
        <taxon>Paenibacillus</taxon>
    </lineage>
</organism>
<comment type="caution">
    <text evidence="8">The sequence shown here is derived from an EMBL/GenBank/DDBJ whole genome shotgun (WGS) entry which is preliminary data.</text>
</comment>
<feature type="domain" description="VTT" evidence="7">
    <location>
        <begin position="58"/>
        <end position="166"/>
    </location>
</feature>
<feature type="transmembrane region" description="Helical" evidence="6">
    <location>
        <begin position="175"/>
        <end position="193"/>
    </location>
</feature>
<evidence type="ECO:0000256" key="1">
    <source>
        <dbReference type="ARBA" id="ARBA00004651"/>
    </source>
</evidence>
<comment type="similarity">
    <text evidence="6">Belongs to the TVP38/TMEM64 family.</text>
</comment>
<sequence>MKKWITAFTYIFLMLATIIFKQQLLDWIQYGHISLLIVTLLAALIPVIPYGVVGGIIGAKYGLFIGSLVNVSISTLAAAIMFYLVRGVFESTGRNYLSRYKRIEKLTCLFEKNAFLSILSLRMLPFVPAQIVNIFSAISQVSSGSFLLATILGKIPVMLVFTLIGKQVVTDPSQLIVTIGLYGIFLLIVYSIYRYWLKKSVKVE</sequence>
<evidence type="ECO:0000256" key="3">
    <source>
        <dbReference type="ARBA" id="ARBA00022692"/>
    </source>
</evidence>
<name>A0ABU6DHI4_9BACL</name>
<feature type="transmembrane region" description="Helical" evidence="6">
    <location>
        <begin position="7"/>
        <end position="24"/>
    </location>
</feature>
<proteinExistence type="inferred from homology"/>
<dbReference type="PANTHER" id="PTHR12677:SF59">
    <property type="entry name" value="GOLGI APPARATUS MEMBRANE PROTEIN TVP38-RELATED"/>
    <property type="match status" value="1"/>
</dbReference>
<evidence type="ECO:0000313" key="8">
    <source>
        <dbReference type="EMBL" id="MEB4796835.1"/>
    </source>
</evidence>